<comment type="caution">
    <text evidence="1">The sequence shown here is derived from an EMBL/GenBank/DDBJ whole genome shotgun (WGS) entry which is preliminary data.</text>
</comment>
<reference evidence="1" key="1">
    <citation type="submission" date="2022-07" db="EMBL/GenBank/DDBJ databases">
        <title>Phylogenomic reconstructions and comparative analyses of Kickxellomycotina fungi.</title>
        <authorList>
            <person name="Reynolds N.K."/>
            <person name="Stajich J.E."/>
            <person name="Barry K."/>
            <person name="Grigoriev I.V."/>
            <person name="Crous P."/>
            <person name="Smith M.E."/>
        </authorList>
    </citation>
    <scope>NUCLEOTIDE SEQUENCE</scope>
    <source>
        <strain evidence="1">NRRL 5244</strain>
    </source>
</reference>
<name>A0ACC1J8Q5_9FUNG</name>
<dbReference type="EMBL" id="JANBPW010002057">
    <property type="protein sequence ID" value="KAJ1942121.1"/>
    <property type="molecule type" value="Genomic_DNA"/>
</dbReference>
<organism evidence="1 2">
    <name type="scientific">Linderina macrospora</name>
    <dbReference type="NCBI Taxonomy" id="4868"/>
    <lineage>
        <taxon>Eukaryota</taxon>
        <taxon>Fungi</taxon>
        <taxon>Fungi incertae sedis</taxon>
        <taxon>Zoopagomycota</taxon>
        <taxon>Kickxellomycotina</taxon>
        <taxon>Kickxellomycetes</taxon>
        <taxon>Kickxellales</taxon>
        <taxon>Kickxellaceae</taxon>
        <taxon>Linderina</taxon>
    </lineage>
</organism>
<evidence type="ECO:0000313" key="2">
    <source>
        <dbReference type="Proteomes" id="UP001150603"/>
    </source>
</evidence>
<accession>A0ACC1J8Q5</accession>
<gene>
    <name evidence="1" type="ORF">FBU59_003293</name>
</gene>
<keyword evidence="2" id="KW-1185">Reference proteome</keyword>
<proteinExistence type="predicted"/>
<protein>
    <submittedName>
        <fullName evidence="1">Uncharacterized protein</fullName>
    </submittedName>
</protein>
<evidence type="ECO:0000313" key="1">
    <source>
        <dbReference type="EMBL" id="KAJ1942121.1"/>
    </source>
</evidence>
<sequence>MRLMKNKRRLRIGKTDEGDDMEDIMFGDNLGLGKKAKLPVLKPVTITRFKGEVDDLPFDLGPNLGWFIDYPYDDETLKRATLVAT</sequence>
<dbReference type="Proteomes" id="UP001150603">
    <property type="component" value="Unassembled WGS sequence"/>
</dbReference>